<keyword evidence="2" id="KW-0472">Membrane</keyword>
<keyword evidence="5" id="KW-1185">Reference proteome</keyword>
<gene>
    <name evidence="4" type="ORF">PBS001_LOCUS6325</name>
    <name evidence="3" type="ORF">PBS003_LOCUS4475</name>
</gene>
<evidence type="ECO:0000313" key="4">
    <source>
        <dbReference type="EMBL" id="CAH0519811.1"/>
    </source>
</evidence>
<comment type="caution">
    <text evidence="3">The sequence shown here is derived from an EMBL/GenBank/DDBJ whole genome shotgun (WGS) entry which is preliminary data.</text>
</comment>
<dbReference type="Proteomes" id="UP001160483">
    <property type="component" value="Unassembled WGS sequence"/>
</dbReference>
<dbReference type="EMBL" id="CAKKTJ010000192">
    <property type="protein sequence ID" value="CAH0477742.1"/>
    <property type="molecule type" value="Genomic_DNA"/>
</dbReference>
<evidence type="ECO:0008006" key="7">
    <source>
        <dbReference type="Google" id="ProtNLM"/>
    </source>
</evidence>
<feature type="compositionally biased region" description="Polar residues" evidence="1">
    <location>
        <begin position="114"/>
        <end position="123"/>
    </location>
</feature>
<proteinExistence type="predicted"/>
<evidence type="ECO:0000313" key="6">
    <source>
        <dbReference type="Proteomes" id="UP001160483"/>
    </source>
</evidence>
<keyword evidence="2" id="KW-0812">Transmembrane</keyword>
<feature type="compositionally biased region" description="Basic and acidic residues" evidence="1">
    <location>
        <begin position="288"/>
        <end position="297"/>
    </location>
</feature>
<keyword evidence="2" id="KW-1133">Transmembrane helix</keyword>
<evidence type="ECO:0000313" key="3">
    <source>
        <dbReference type="EMBL" id="CAH0477742.1"/>
    </source>
</evidence>
<reference evidence="3 5" key="1">
    <citation type="submission" date="2021-11" db="EMBL/GenBank/DDBJ databases">
        <authorList>
            <person name="Islam A."/>
            <person name="Islam S."/>
            <person name="Flora M.S."/>
            <person name="Rahman M."/>
            <person name="Ziaur R.M."/>
            <person name="Epstein J.H."/>
            <person name="Hassan M."/>
            <person name="Klassen M."/>
            <person name="Woodard K."/>
            <person name="Webb A."/>
            <person name="Webby R.J."/>
            <person name="El Zowalaty M.E."/>
        </authorList>
    </citation>
    <scope>NUCLEOTIDE SEQUENCE</scope>
    <source>
        <strain evidence="4">Pbs1</strain>
        <strain evidence="3">Pbs3</strain>
    </source>
</reference>
<dbReference type="EMBL" id="CAKLCB010000317">
    <property type="protein sequence ID" value="CAH0519811.1"/>
    <property type="molecule type" value="Genomic_DNA"/>
</dbReference>
<organism evidence="3 6">
    <name type="scientific">Peronospora belbahrii</name>
    <dbReference type="NCBI Taxonomy" id="622444"/>
    <lineage>
        <taxon>Eukaryota</taxon>
        <taxon>Sar</taxon>
        <taxon>Stramenopiles</taxon>
        <taxon>Oomycota</taxon>
        <taxon>Peronosporomycetes</taxon>
        <taxon>Peronosporales</taxon>
        <taxon>Peronosporaceae</taxon>
        <taxon>Peronospora</taxon>
    </lineage>
</organism>
<feature type="compositionally biased region" description="Low complexity" evidence="1">
    <location>
        <begin position="100"/>
        <end position="113"/>
    </location>
</feature>
<protein>
    <recommendedName>
        <fullName evidence="7">Mid2 domain-containing protein</fullName>
    </recommendedName>
</protein>
<feature type="region of interest" description="Disordered" evidence="1">
    <location>
        <begin position="248"/>
        <end position="333"/>
    </location>
</feature>
<name>A0AAU9KU37_9STRA</name>
<evidence type="ECO:0000313" key="5">
    <source>
        <dbReference type="Proteomes" id="UP001158986"/>
    </source>
</evidence>
<feature type="transmembrane region" description="Helical" evidence="2">
    <location>
        <begin position="144"/>
        <end position="167"/>
    </location>
</feature>
<dbReference type="Proteomes" id="UP001158986">
    <property type="component" value="Unassembled WGS sequence"/>
</dbReference>
<accession>A0AAU9KU37</accession>
<dbReference type="AlphaFoldDB" id="A0AAU9KU37"/>
<sequence length="411" mass="45281">MTIEQEAKALRILRQTQEVTNGNTTTASDAPTTVNMSVLSNATNYVDSNSIGHVKVNNDMGWSNILPNDSTVHIIYKESGPSGEILIIPAGQNASDATNSSFSGSDWMSGSDSTNPVNTLPTESSDDNASRESKGLIRTGSSSVILVVVGTALALVAIVSVLAVVVYSRRNRRRAYSEDQSNSDQPFIVGSLPHQPVPQLSLLDTDMSPNLWLEGQYQYSPNMSGIRNSLNGTAILLDNSTAAMHHRYTVDARPSSRRGHRRNDGQGDVELDQRGNTGRNHAGYGNTVREDSGRDGSVRGNSVRDGSVRGGSARGNSGHVQGRSRIHVGRRDDSAWRERGVLDDISDRSRRRRGTTPIVLYDENSTEEHKSNPSRIHQHPRTSVSSQQQRQRLQEQQRKRRRDKYATRRDR</sequence>
<feature type="region of interest" description="Disordered" evidence="1">
    <location>
        <begin position="97"/>
        <end position="134"/>
    </location>
</feature>
<feature type="region of interest" description="Disordered" evidence="1">
    <location>
        <begin position="356"/>
        <end position="411"/>
    </location>
</feature>
<evidence type="ECO:0000256" key="1">
    <source>
        <dbReference type="SAM" id="MobiDB-lite"/>
    </source>
</evidence>
<evidence type="ECO:0000256" key="2">
    <source>
        <dbReference type="SAM" id="Phobius"/>
    </source>
</evidence>